<dbReference type="GO" id="GO:0003887">
    <property type="term" value="F:DNA-directed DNA polymerase activity"/>
    <property type="evidence" value="ECO:0007669"/>
    <property type="project" value="UniProtKB-EC"/>
</dbReference>
<organism evidence="2 3">
    <name type="scientific">Mangrovicoccus algicola</name>
    <dbReference type="NCBI Taxonomy" id="2771008"/>
    <lineage>
        <taxon>Bacteria</taxon>
        <taxon>Pseudomonadati</taxon>
        <taxon>Pseudomonadota</taxon>
        <taxon>Alphaproteobacteria</taxon>
        <taxon>Rhodobacterales</taxon>
        <taxon>Paracoccaceae</taxon>
        <taxon>Mangrovicoccus</taxon>
    </lineage>
</organism>
<dbReference type="RefSeq" id="WP_193185151.1">
    <property type="nucleotide sequence ID" value="NZ_JACVXA010000063.1"/>
</dbReference>
<dbReference type="InterPro" id="IPR027417">
    <property type="entry name" value="P-loop_NTPase"/>
</dbReference>
<reference evidence="2" key="1">
    <citation type="submission" date="2020-09" db="EMBL/GenBank/DDBJ databases">
        <title>A novel bacterium of genus Mangrovicoccus, isolated from South China Sea.</title>
        <authorList>
            <person name="Huang H."/>
            <person name="Mo K."/>
            <person name="Hu Y."/>
        </authorList>
    </citation>
    <scope>NUCLEOTIDE SEQUENCE</scope>
    <source>
        <strain evidence="2">HB182678</strain>
    </source>
</reference>
<dbReference type="NCBIfam" id="NF005677">
    <property type="entry name" value="PRK07471.1"/>
    <property type="match status" value="1"/>
</dbReference>
<dbReference type="GO" id="GO:0009360">
    <property type="term" value="C:DNA polymerase III complex"/>
    <property type="evidence" value="ECO:0007669"/>
    <property type="project" value="TreeGrafter"/>
</dbReference>
<keyword evidence="2" id="KW-0548">Nucleotidyltransferase</keyword>
<dbReference type="InterPro" id="IPR003593">
    <property type="entry name" value="AAA+_ATPase"/>
</dbReference>
<keyword evidence="3" id="KW-1185">Reference proteome</keyword>
<dbReference type="Pfam" id="PF13177">
    <property type="entry name" value="DNA_pol3_delta2"/>
    <property type="match status" value="1"/>
</dbReference>
<protein>
    <submittedName>
        <fullName evidence="2">DNA polymerase III subunit delta</fullName>
        <ecNumber evidence="2">2.7.7.7</ecNumber>
    </submittedName>
</protein>
<gene>
    <name evidence="2" type="ORF">ICN82_17065</name>
</gene>
<evidence type="ECO:0000259" key="1">
    <source>
        <dbReference type="SMART" id="SM00382"/>
    </source>
</evidence>
<dbReference type="Gene3D" id="3.40.50.300">
    <property type="entry name" value="P-loop containing nucleotide triphosphate hydrolases"/>
    <property type="match status" value="1"/>
</dbReference>
<dbReference type="EMBL" id="JACVXA010000063">
    <property type="protein sequence ID" value="MBE3639916.1"/>
    <property type="molecule type" value="Genomic_DNA"/>
</dbReference>
<dbReference type="InterPro" id="IPR050238">
    <property type="entry name" value="DNA_Rep/Repair_Clamp_Loader"/>
</dbReference>
<dbReference type="PANTHER" id="PTHR11669:SF8">
    <property type="entry name" value="DNA POLYMERASE III SUBUNIT DELTA"/>
    <property type="match status" value="1"/>
</dbReference>
<accession>A0A8J7CLT7</accession>
<evidence type="ECO:0000313" key="2">
    <source>
        <dbReference type="EMBL" id="MBE3639916.1"/>
    </source>
</evidence>
<dbReference type="Proteomes" id="UP000609121">
    <property type="component" value="Unassembled WGS sequence"/>
</dbReference>
<name>A0A8J7CLT7_9RHOB</name>
<sequence length="379" mass="40054">MSERPEPDRLPDLPHPRETPRIFGHEAVLAEVAQAIGGDRLHHGWLITGPRGVGKATLAWAMARAILAREPAGGMFGPEPVPADLAVDPAHPVARRIAALSEPRLSLVRRPYDEKTGRLRAEIPVDAIRALKRFFSMSSADGGARAVIVDAADEMNPSAANALLKLLEEPPRNTVLILVSHRPGRLLPTIRSRCRVLRLGPLAPAPMTAALAQTGAEMPEEPGAADRLARLAGGSVGAAAGICRLEGLALYDALLALITSMPDHDRPAALALAEALAPREAEPQRLMMQELLGTILADLARAGVTGRAPDDLPPQVQAALCRLSPDHAAAQAWAEAQARIAARLAHGTAVNLDPASLILDMIHTLDATASRALFQTGSV</sequence>
<dbReference type="PANTHER" id="PTHR11669">
    <property type="entry name" value="REPLICATION FACTOR C / DNA POLYMERASE III GAMMA-TAU SUBUNIT"/>
    <property type="match status" value="1"/>
</dbReference>
<evidence type="ECO:0000313" key="3">
    <source>
        <dbReference type="Proteomes" id="UP000609121"/>
    </source>
</evidence>
<feature type="domain" description="AAA+ ATPase" evidence="1">
    <location>
        <begin position="41"/>
        <end position="202"/>
    </location>
</feature>
<proteinExistence type="predicted"/>
<dbReference type="EC" id="2.7.7.7" evidence="2"/>
<dbReference type="SUPFAM" id="SSF52540">
    <property type="entry name" value="P-loop containing nucleoside triphosphate hydrolases"/>
    <property type="match status" value="1"/>
</dbReference>
<comment type="caution">
    <text evidence="2">The sequence shown here is derived from an EMBL/GenBank/DDBJ whole genome shotgun (WGS) entry which is preliminary data.</text>
</comment>
<dbReference type="AlphaFoldDB" id="A0A8J7CLT7"/>
<dbReference type="SMART" id="SM00382">
    <property type="entry name" value="AAA"/>
    <property type="match status" value="1"/>
</dbReference>
<dbReference type="GO" id="GO:0006261">
    <property type="term" value="P:DNA-templated DNA replication"/>
    <property type="evidence" value="ECO:0007669"/>
    <property type="project" value="TreeGrafter"/>
</dbReference>
<keyword evidence="2" id="KW-0808">Transferase</keyword>